<dbReference type="PANTHER" id="PTHR45627">
    <property type="entry name" value="ADENYLATE CYCLASE TYPE 1"/>
    <property type="match status" value="1"/>
</dbReference>
<dbReference type="AlphaFoldDB" id="T1EIN7"/>
<dbReference type="GO" id="GO:0016020">
    <property type="term" value="C:membrane"/>
    <property type="evidence" value="ECO:0007669"/>
    <property type="project" value="UniProtKB-SubCell"/>
</dbReference>
<evidence type="ECO:0000313" key="13">
    <source>
        <dbReference type="EMBL" id="ESN99702.1"/>
    </source>
</evidence>
<dbReference type="GO" id="GO:0046872">
    <property type="term" value="F:metal ion binding"/>
    <property type="evidence" value="ECO:0007669"/>
    <property type="project" value="UniProtKB-KW"/>
</dbReference>
<gene>
    <name evidence="14" type="primary">20196437</name>
    <name evidence="13" type="ORF">HELRODRAFT_137828</name>
</gene>
<evidence type="ECO:0000256" key="4">
    <source>
        <dbReference type="ARBA" id="ARBA00022692"/>
    </source>
</evidence>
<dbReference type="GO" id="GO:0009190">
    <property type="term" value="P:cyclic nucleotide biosynthetic process"/>
    <property type="evidence" value="ECO:0007669"/>
    <property type="project" value="InterPro"/>
</dbReference>
<dbReference type="Pfam" id="PF00211">
    <property type="entry name" value="Guanylate_cyc"/>
    <property type="match status" value="1"/>
</dbReference>
<dbReference type="EMBL" id="AMQM01005682">
    <property type="status" value="NOT_ANNOTATED_CDS"/>
    <property type="molecule type" value="Genomic_DNA"/>
</dbReference>
<dbReference type="KEGG" id="hro:HELRODRAFT_137828"/>
<dbReference type="CTD" id="20196437"/>
<keyword evidence="15" id="KW-1185">Reference proteome</keyword>
<comment type="catalytic activity">
    <reaction evidence="1">
        <text>ATP = 3',5'-cyclic AMP + diphosphate</text>
        <dbReference type="Rhea" id="RHEA:15389"/>
        <dbReference type="ChEBI" id="CHEBI:30616"/>
        <dbReference type="ChEBI" id="CHEBI:33019"/>
        <dbReference type="ChEBI" id="CHEBI:58165"/>
        <dbReference type="EC" id="4.6.1.1"/>
    </reaction>
</comment>
<evidence type="ECO:0000313" key="14">
    <source>
        <dbReference type="EnsemblMetazoa" id="HelroP137828"/>
    </source>
</evidence>
<keyword evidence="9" id="KW-1133">Transmembrane helix</keyword>
<evidence type="ECO:0000256" key="9">
    <source>
        <dbReference type="ARBA" id="ARBA00022989"/>
    </source>
</evidence>
<dbReference type="eggNOG" id="KOG3618">
    <property type="taxonomic scope" value="Eukaryota"/>
</dbReference>
<evidence type="ECO:0000256" key="1">
    <source>
        <dbReference type="ARBA" id="ARBA00001593"/>
    </source>
</evidence>
<evidence type="ECO:0000256" key="10">
    <source>
        <dbReference type="ARBA" id="ARBA00023136"/>
    </source>
</evidence>
<evidence type="ECO:0000256" key="8">
    <source>
        <dbReference type="ARBA" id="ARBA00022842"/>
    </source>
</evidence>
<keyword evidence="8" id="KW-0460">Magnesium</keyword>
<evidence type="ECO:0000256" key="11">
    <source>
        <dbReference type="ARBA" id="ARBA00023239"/>
    </source>
</evidence>
<dbReference type="RefSeq" id="XP_009022074.1">
    <property type="nucleotide sequence ID" value="XM_009023826.1"/>
</dbReference>
<dbReference type="OrthoDB" id="2107370at2759"/>
<evidence type="ECO:0000256" key="7">
    <source>
        <dbReference type="ARBA" id="ARBA00022840"/>
    </source>
</evidence>
<keyword evidence="10" id="KW-0472">Membrane</keyword>
<feature type="domain" description="Guanylate cyclase" evidence="12">
    <location>
        <begin position="1"/>
        <end position="37"/>
    </location>
</feature>
<keyword evidence="5" id="KW-0479">Metal-binding</keyword>
<keyword evidence="6" id="KW-0547">Nucleotide-binding</keyword>
<keyword evidence="11" id="KW-0456">Lyase</keyword>
<dbReference type="InterPro" id="IPR001054">
    <property type="entry name" value="A/G_cyclase"/>
</dbReference>
<accession>T1EIN7</accession>
<dbReference type="GO" id="GO:0004016">
    <property type="term" value="F:adenylate cyclase activity"/>
    <property type="evidence" value="ECO:0007669"/>
    <property type="project" value="UniProtKB-EC"/>
</dbReference>
<dbReference type="GO" id="GO:0005524">
    <property type="term" value="F:ATP binding"/>
    <property type="evidence" value="ECO:0007669"/>
    <property type="project" value="UniProtKB-KW"/>
</dbReference>
<keyword evidence="4" id="KW-0812">Transmembrane</keyword>
<dbReference type="PANTHER" id="PTHR45627:SF8">
    <property type="entry name" value="ADENYLATE CYCLASE TYPE 9"/>
    <property type="match status" value="1"/>
</dbReference>
<dbReference type="EC" id="4.6.1.1" evidence="3"/>
<evidence type="ECO:0000256" key="6">
    <source>
        <dbReference type="ARBA" id="ARBA00022741"/>
    </source>
</evidence>
<sequence>DMRVGVHSGSVLCGLVGTRRFKFDVWSHDVTLANEMESSGQPGRVHVSDSTYKLVQHLYKVEPG</sequence>
<proteinExistence type="predicted"/>
<dbReference type="GeneID" id="20196437"/>
<dbReference type="STRING" id="6412.T1EIN7"/>
<dbReference type="Proteomes" id="UP000015101">
    <property type="component" value="Unassembled WGS sequence"/>
</dbReference>
<evidence type="ECO:0000259" key="12">
    <source>
        <dbReference type="PROSITE" id="PS50125"/>
    </source>
</evidence>
<reference evidence="14" key="3">
    <citation type="submission" date="2015-06" db="UniProtKB">
        <authorList>
            <consortium name="EnsemblMetazoa"/>
        </authorList>
    </citation>
    <scope>IDENTIFICATION</scope>
</reference>
<dbReference type="HOGENOM" id="CLU_2874255_0_0_1"/>
<protein>
    <recommendedName>
        <fullName evidence="3">adenylate cyclase</fullName>
        <ecNumber evidence="3">4.6.1.1</ecNumber>
    </recommendedName>
</protein>
<evidence type="ECO:0000313" key="15">
    <source>
        <dbReference type="Proteomes" id="UP000015101"/>
    </source>
</evidence>
<dbReference type="InterPro" id="IPR029787">
    <property type="entry name" value="Nucleotide_cyclase"/>
</dbReference>
<dbReference type="EMBL" id="KB097070">
    <property type="protein sequence ID" value="ESN99702.1"/>
    <property type="molecule type" value="Genomic_DNA"/>
</dbReference>
<dbReference type="GO" id="GO:0035556">
    <property type="term" value="P:intracellular signal transduction"/>
    <property type="evidence" value="ECO:0007669"/>
    <property type="project" value="InterPro"/>
</dbReference>
<dbReference type="SUPFAM" id="SSF55073">
    <property type="entry name" value="Nucleotide cyclase"/>
    <property type="match status" value="1"/>
</dbReference>
<evidence type="ECO:0000256" key="5">
    <source>
        <dbReference type="ARBA" id="ARBA00022723"/>
    </source>
</evidence>
<dbReference type="CDD" id="cd07302">
    <property type="entry name" value="CHD"/>
    <property type="match status" value="1"/>
</dbReference>
<dbReference type="PROSITE" id="PS50125">
    <property type="entry name" value="GUANYLATE_CYCLASE_2"/>
    <property type="match status" value="1"/>
</dbReference>
<comment type="subcellular location">
    <subcellularLocation>
        <location evidence="2">Membrane</location>
        <topology evidence="2">Multi-pass membrane protein</topology>
    </subcellularLocation>
</comment>
<dbReference type="EnsemblMetazoa" id="HelroT137828">
    <property type="protein sequence ID" value="HelroP137828"/>
    <property type="gene ID" value="HelroG137828"/>
</dbReference>
<evidence type="ECO:0000256" key="3">
    <source>
        <dbReference type="ARBA" id="ARBA00012201"/>
    </source>
</evidence>
<reference evidence="15" key="1">
    <citation type="submission" date="2012-12" db="EMBL/GenBank/DDBJ databases">
        <authorList>
            <person name="Hellsten U."/>
            <person name="Grimwood J."/>
            <person name="Chapman J.A."/>
            <person name="Shapiro H."/>
            <person name="Aerts A."/>
            <person name="Otillar R.P."/>
            <person name="Terry A.Y."/>
            <person name="Boore J.L."/>
            <person name="Simakov O."/>
            <person name="Marletaz F."/>
            <person name="Cho S.-J."/>
            <person name="Edsinger-Gonzales E."/>
            <person name="Havlak P."/>
            <person name="Kuo D.-H."/>
            <person name="Larsson T."/>
            <person name="Lv J."/>
            <person name="Arendt D."/>
            <person name="Savage R."/>
            <person name="Osoegawa K."/>
            <person name="de Jong P."/>
            <person name="Lindberg D.R."/>
            <person name="Seaver E.C."/>
            <person name="Weisblat D.A."/>
            <person name="Putnam N.H."/>
            <person name="Grigoriev I.V."/>
            <person name="Rokhsar D.S."/>
        </authorList>
    </citation>
    <scope>NUCLEOTIDE SEQUENCE</scope>
</reference>
<dbReference type="Gene3D" id="3.30.70.1230">
    <property type="entry name" value="Nucleotide cyclase"/>
    <property type="match status" value="1"/>
</dbReference>
<evidence type="ECO:0000256" key="2">
    <source>
        <dbReference type="ARBA" id="ARBA00004141"/>
    </source>
</evidence>
<name>T1EIN7_HELRO</name>
<keyword evidence="7" id="KW-0067">ATP-binding</keyword>
<organism evidence="14 15">
    <name type="scientific">Helobdella robusta</name>
    <name type="common">Californian leech</name>
    <dbReference type="NCBI Taxonomy" id="6412"/>
    <lineage>
        <taxon>Eukaryota</taxon>
        <taxon>Metazoa</taxon>
        <taxon>Spiralia</taxon>
        <taxon>Lophotrochozoa</taxon>
        <taxon>Annelida</taxon>
        <taxon>Clitellata</taxon>
        <taxon>Hirudinea</taxon>
        <taxon>Rhynchobdellida</taxon>
        <taxon>Glossiphoniidae</taxon>
        <taxon>Helobdella</taxon>
    </lineage>
</organism>
<reference evidence="13 15" key="2">
    <citation type="journal article" date="2013" name="Nature">
        <title>Insights into bilaterian evolution from three spiralian genomes.</title>
        <authorList>
            <person name="Simakov O."/>
            <person name="Marletaz F."/>
            <person name="Cho S.J."/>
            <person name="Edsinger-Gonzales E."/>
            <person name="Havlak P."/>
            <person name="Hellsten U."/>
            <person name="Kuo D.H."/>
            <person name="Larsson T."/>
            <person name="Lv J."/>
            <person name="Arendt D."/>
            <person name="Savage R."/>
            <person name="Osoegawa K."/>
            <person name="de Jong P."/>
            <person name="Grimwood J."/>
            <person name="Chapman J.A."/>
            <person name="Shapiro H."/>
            <person name="Aerts A."/>
            <person name="Otillar R.P."/>
            <person name="Terry A.Y."/>
            <person name="Boore J.L."/>
            <person name="Grigoriev I.V."/>
            <person name="Lindberg D.R."/>
            <person name="Seaver E.C."/>
            <person name="Weisblat D.A."/>
            <person name="Putnam N.H."/>
            <person name="Rokhsar D.S."/>
        </authorList>
    </citation>
    <scope>NUCLEOTIDE SEQUENCE</scope>
</reference>
<dbReference type="InParanoid" id="T1EIN7"/>